<dbReference type="AlphaFoldDB" id="A0A8S0R304"/>
<dbReference type="GO" id="GO:0003677">
    <property type="term" value="F:DNA binding"/>
    <property type="evidence" value="ECO:0007669"/>
    <property type="project" value="UniProtKB-KW"/>
</dbReference>
<comment type="caution">
    <text evidence="3">The sequence shown here is derived from an EMBL/GenBank/DDBJ whole genome shotgun (WGS) entry which is preliminary data.</text>
</comment>
<evidence type="ECO:0000313" key="4">
    <source>
        <dbReference type="Proteomes" id="UP000594638"/>
    </source>
</evidence>
<dbReference type="OrthoDB" id="1714304at2759"/>
<protein>
    <submittedName>
        <fullName evidence="3">Homeobox-leucine zipper ANTHOCYANINLESS 2 isoform X4</fullName>
    </submittedName>
</protein>
<keyword evidence="3" id="KW-0371">Homeobox</keyword>
<reference evidence="3 4" key="1">
    <citation type="submission" date="2019-12" db="EMBL/GenBank/DDBJ databases">
        <authorList>
            <person name="Alioto T."/>
            <person name="Alioto T."/>
            <person name="Gomez Garrido J."/>
        </authorList>
    </citation>
    <scope>NUCLEOTIDE SEQUENCE [LARGE SCALE GENOMIC DNA]</scope>
</reference>
<keyword evidence="3" id="KW-0238">DNA-binding</keyword>
<proteinExistence type="predicted"/>
<name>A0A8S0R304_OLEEU</name>
<dbReference type="InterPro" id="IPR057993">
    <property type="entry name" value="HD-Zip_IV_C"/>
</dbReference>
<evidence type="ECO:0000313" key="3">
    <source>
        <dbReference type="EMBL" id="CAA2973488.1"/>
    </source>
</evidence>
<keyword evidence="1" id="KW-0472">Membrane</keyword>
<keyword evidence="1" id="KW-0812">Transmembrane</keyword>
<dbReference type="Gramene" id="OE9A065301T1">
    <property type="protein sequence ID" value="OE9A065301C1"/>
    <property type="gene ID" value="OE9A065301"/>
</dbReference>
<gene>
    <name evidence="3" type="ORF">OLEA9_A065301</name>
</gene>
<dbReference type="Pfam" id="PF25797">
    <property type="entry name" value="PDF2_C"/>
    <property type="match status" value="1"/>
</dbReference>
<organism evidence="3 4">
    <name type="scientific">Olea europaea subsp. europaea</name>
    <dbReference type="NCBI Taxonomy" id="158383"/>
    <lineage>
        <taxon>Eukaryota</taxon>
        <taxon>Viridiplantae</taxon>
        <taxon>Streptophyta</taxon>
        <taxon>Embryophyta</taxon>
        <taxon>Tracheophyta</taxon>
        <taxon>Spermatophyta</taxon>
        <taxon>Magnoliopsida</taxon>
        <taxon>eudicotyledons</taxon>
        <taxon>Gunneridae</taxon>
        <taxon>Pentapetalae</taxon>
        <taxon>asterids</taxon>
        <taxon>lamiids</taxon>
        <taxon>Lamiales</taxon>
        <taxon>Oleaceae</taxon>
        <taxon>Oleeae</taxon>
        <taxon>Olea</taxon>
    </lineage>
</organism>
<evidence type="ECO:0000259" key="2">
    <source>
        <dbReference type="Pfam" id="PF25797"/>
    </source>
</evidence>
<accession>A0A8S0R304</accession>
<sequence>MRVMTRKNLDDPGEPPGILLSAATSLWMPVAHRRLVSAILMNTVLPEAPMFKPEFCPQVPEPENGERPMEVLDVYDFKGPVVALAMYNVHQVCLHTTRLHIEIFLMALLYSFASSSGIFMKIFQSIQAFAESSMAMAFAKNGVFS</sequence>
<keyword evidence="1" id="KW-1133">Transmembrane helix</keyword>
<keyword evidence="4" id="KW-1185">Reference proteome</keyword>
<feature type="transmembrane region" description="Helical" evidence="1">
    <location>
        <begin position="103"/>
        <end position="123"/>
    </location>
</feature>
<feature type="domain" description="HD-Zip IV C-terminal" evidence="2">
    <location>
        <begin position="1"/>
        <end position="36"/>
    </location>
</feature>
<dbReference type="EMBL" id="CACTIH010002106">
    <property type="protein sequence ID" value="CAA2973488.1"/>
    <property type="molecule type" value="Genomic_DNA"/>
</dbReference>
<dbReference type="Proteomes" id="UP000594638">
    <property type="component" value="Unassembled WGS sequence"/>
</dbReference>
<evidence type="ECO:0000256" key="1">
    <source>
        <dbReference type="SAM" id="Phobius"/>
    </source>
</evidence>